<dbReference type="InterPro" id="IPR003593">
    <property type="entry name" value="AAA+_ATPase"/>
</dbReference>
<feature type="transmembrane region" description="Helical" evidence="8">
    <location>
        <begin position="243"/>
        <end position="274"/>
    </location>
</feature>
<dbReference type="RefSeq" id="WP_047760349.1">
    <property type="nucleotide sequence ID" value="NZ_CP091510.1"/>
</dbReference>
<keyword evidence="6 8" id="KW-1133">Transmembrane helix</keyword>
<evidence type="ECO:0000256" key="6">
    <source>
        <dbReference type="ARBA" id="ARBA00022989"/>
    </source>
</evidence>
<evidence type="ECO:0000313" key="11">
    <source>
        <dbReference type="EMBL" id="KLT73472.1"/>
    </source>
</evidence>
<dbReference type="EMBL" id="JTDO01000003">
    <property type="protein sequence ID" value="KLT73472.1"/>
    <property type="molecule type" value="Genomic_DNA"/>
</dbReference>
<dbReference type="Gene3D" id="3.40.50.300">
    <property type="entry name" value="P-loop containing nucleotide triphosphate hydrolases"/>
    <property type="match status" value="1"/>
</dbReference>
<dbReference type="GO" id="GO:0034040">
    <property type="term" value="F:ATPase-coupled lipid transmembrane transporter activity"/>
    <property type="evidence" value="ECO:0007669"/>
    <property type="project" value="TreeGrafter"/>
</dbReference>
<gene>
    <name evidence="11" type="ORF">PL75_02570</name>
</gene>
<dbReference type="InterPro" id="IPR014216">
    <property type="entry name" value="ABC_transptr_CydD"/>
</dbReference>
<evidence type="ECO:0000259" key="10">
    <source>
        <dbReference type="PROSITE" id="PS50929"/>
    </source>
</evidence>
<evidence type="ECO:0000256" key="8">
    <source>
        <dbReference type="SAM" id="Phobius"/>
    </source>
</evidence>
<dbReference type="PANTHER" id="PTHR24221:SF261">
    <property type="entry name" value="GLUTATHIONE_L-CYSTEINE TRANSPORT SYSTEM ATP-BINDING_PERMEASE PROTEIN CYDD"/>
    <property type="match status" value="1"/>
</dbReference>
<comment type="subcellular location">
    <subcellularLocation>
        <location evidence="1">Cell membrane</location>
        <topology evidence="1">Multi-pass membrane protein</topology>
    </subcellularLocation>
</comment>
<dbReference type="NCBIfam" id="TIGR02857">
    <property type="entry name" value="CydD"/>
    <property type="match status" value="1"/>
</dbReference>
<keyword evidence="12" id="KW-1185">Reference proteome</keyword>
<evidence type="ECO:0000256" key="3">
    <source>
        <dbReference type="ARBA" id="ARBA00022692"/>
    </source>
</evidence>
<comment type="caution">
    <text evidence="11">The sequence shown here is derived from an EMBL/GenBank/DDBJ whole genome shotgun (WGS) entry which is preliminary data.</text>
</comment>
<evidence type="ECO:0000256" key="5">
    <source>
        <dbReference type="ARBA" id="ARBA00022840"/>
    </source>
</evidence>
<dbReference type="Proteomes" id="UP000036027">
    <property type="component" value="Unassembled WGS sequence"/>
</dbReference>
<feature type="domain" description="ABC transporter" evidence="9">
    <location>
        <begin position="357"/>
        <end position="570"/>
    </location>
</feature>
<reference evidence="11 12" key="1">
    <citation type="submission" date="2014-11" db="EMBL/GenBank/DDBJ databases">
        <title>Genome of a novel goose pathogen.</title>
        <authorList>
            <person name="Hansen C.M."/>
            <person name="Hueffer K."/>
            <person name="Choi S.C."/>
        </authorList>
    </citation>
    <scope>NUCLEOTIDE SEQUENCE [LARGE SCALE GENOMIC DNA]</scope>
    <source>
        <strain evidence="11 12">KH1503</strain>
    </source>
</reference>
<dbReference type="InterPro" id="IPR003439">
    <property type="entry name" value="ABC_transporter-like_ATP-bd"/>
</dbReference>
<evidence type="ECO:0000313" key="12">
    <source>
        <dbReference type="Proteomes" id="UP000036027"/>
    </source>
</evidence>
<dbReference type="GO" id="GO:0140359">
    <property type="term" value="F:ABC-type transporter activity"/>
    <property type="evidence" value="ECO:0007669"/>
    <property type="project" value="InterPro"/>
</dbReference>
<evidence type="ECO:0000256" key="1">
    <source>
        <dbReference type="ARBA" id="ARBA00004651"/>
    </source>
</evidence>
<dbReference type="InterPro" id="IPR027417">
    <property type="entry name" value="P-loop_NTPase"/>
</dbReference>
<evidence type="ECO:0000256" key="4">
    <source>
        <dbReference type="ARBA" id="ARBA00022741"/>
    </source>
</evidence>
<feature type="transmembrane region" description="Helical" evidence="8">
    <location>
        <begin position="66"/>
        <end position="83"/>
    </location>
</feature>
<keyword evidence="3 8" id="KW-0812">Transmembrane</keyword>
<dbReference type="GO" id="GO:0042883">
    <property type="term" value="P:cysteine transport"/>
    <property type="evidence" value="ECO:0007669"/>
    <property type="project" value="InterPro"/>
</dbReference>
<feature type="domain" description="ABC transmembrane type-1" evidence="10">
    <location>
        <begin position="27"/>
        <end position="317"/>
    </location>
</feature>
<dbReference type="Pfam" id="PF00005">
    <property type="entry name" value="ABC_tran"/>
    <property type="match status" value="1"/>
</dbReference>
<dbReference type="InterPro" id="IPR017871">
    <property type="entry name" value="ABC_transporter-like_CS"/>
</dbReference>
<dbReference type="AlphaFoldDB" id="A0A0J0YTM5"/>
<dbReference type="InterPro" id="IPR036640">
    <property type="entry name" value="ABC1_TM_sf"/>
</dbReference>
<accession>A0A0J0YTM5</accession>
<dbReference type="GO" id="GO:0016887">
    <property type="term" value="F:ATP hydrolysis activity"/>
    <property type="evidence" value="ECO:0007669"/>
    <property type="project" value="InterPro"/>
</dbReference>
<dbReference type="OrthoDB" id="9806127at2"/>
<evidence type="ECO:0008006" key="13">
    <source>
        <dbReference type="Google" id="ProtNLM"/>
    </source>
</evidence>
<dbReference type="InterPro" id="IPR039421">
    <property type="entry name" value="Type_1_exporter"/>
</dbReference>
<dbReference type="PROSITE" id="PS00211">
    <property type="entry name" value="ABC_TRANSPORTER_1"/>
    <property type="match status" value="1"/>
</dbReference>
<sequence length="570" mass="61672">MRPARPSALDSLVSPYRRRFWSALLPALLSVGLLVVQSALLADLFAAWLDSTANGETLQIARLYELLPWIIGCLLLRPFLSLVKERILQNLSLEIRHNLRQRLLAVLAKLGPERSRFGSDGALSMQVLEQTDALDGYISRFYVQRTIAVATPLVIAAAVLAHSKLAAVLMLVTAPLVPLFMVLVGSAAADKSRRQLDTLAQLGGRFLDLARGMATLKRLGAVPQAQAQVSASAKAYQERTMGVLALAFLSGAVLELFASLAIALVALYLGLGLIGVLPWAQGEVPVPYQSALFILLLAPEFYAPLRQLGNDYHAKAQASVAAEALQPLLDAVEPEFKPSENKSLPIAPLLLNGSPALKLEKLRIYGKDNRIRLDETDMAVEAGVRIGIGGRSGVGKSSLLQTLLGFGDYEGRILINGEDIAAYDKSSLQRYTAYLAQSATLLPGSIADNLKLADADADYTKMRQVLEAVDLWHLVERLPQGLDTVLGERGKGLSGGQQQRLSLAQMLLRDAPLWLLDEPAAHLDEETAASLYQVLERISRGKTVLLVSHDLAAVPWLDTVVVLEGGSRGR</sequence>
<keyword evidence="4" id="KW-0547">Nucleotide-binding</keyword>
<dbReference type="GO" id="GO:0005524">
    <property type="term" value="F:ATP binding"/>
    <property type="evidence" value="ECO:0007669"/>
    <property type="project" value="UniProtKB-KW"/>
</dbReference>
<protein>
    <recommendedName>
        <fullName evidence="13">Thiol reductant ABC exporter subunit CydD</fullName>
    </recommendedName>
</protein>
<dbReference type="CDD" id="cd18584">
    <property type="entry name" value="ABC_6TM_AarD_CydD"/>
    <property type="match status" value="1"/>
</dbReference>
<dbReference type="PATRIC" id="fig|1470200.3.peg.1595"/>
<keyword evidence="2" id="KW-1003">Cell membrane</keyword>
<name>A0A0J0YTM5_9NEIS</name>
<proteinExistence type="predicted"/>
<dbReference type="Pfam" id="PF00664">
    <property type="entry name" value="ABC_membrane"/>
    <property type="match status" value="1"/>
</dbReference>
<dbReference type="SMART" id="SM00382">
    <property type="entry name" value="AAA"/>
    <property type="match status" value="1"/>
</dbReference>
<keyword evidence="7 8" id="KW-0472">Membrane</keyword>
<dbReference type="STRING" id="1470200.PL75_02570"/>
<dbReference type="Gene3D" id="1.20.1560.10">
    <property type="entry name" value="ABC transporter type 1, transmembrane domain"/>
    <property type="match status" value="1"/>
</dbReference>
<dbReference type="SUPFAM" id="SSF52540">
    <property type="entry name" value="P-loop containing nucleoside triphosphate hydrolases"/>
    <property type="match status" value="1"/>
</dbReference>
<dbReference type="SUPFAM" id="SSF90123">
    <property type="entry name" value="ABC transporter transmembrane region"/>
    <property type="match status" value="1"/>
</dbReference>
<evidence type="ECO:0000259" key="9">
    <source>
        <dbReference type="PROSITE" id="PS50893"/>
    </source>
</evidence>
<dbReference type="PROSITE" id="PS50893">
    <property type="entry name" value="ABC_TRANSPORTER_2"/>
    <property type="match status" value="1"/>
</dbReference>
<dbReference type="InterPro" id="IPR011527">
    <property type="entry name" value="ABC1_TM_dom"/>
</dbReference>
<feature type="transmembrane region" description="Helical" evidence="8">
    <location>
        <begin position="167"/>
        <end position="189"/>
    </location>
</feature>
<organism evidence="11 12">
    <name type="scientific">Neisseria arctica</name>
    <dbReference type="NCBI Taxonomy" id="1470200"/>
    <lineage>
        <taxon>Bacteria</taxon>
        <taxon>Pseudomonadati</taxon>
        <taxon>Pseudomonadota</taxon>
        <taxon>Betaproteobacteria</taxon>
        <taxon>Neisseriales</taxon>
        <taxon>Neisseriaceae</taxon>
        <taxon>Neisseria</taxon>
    </lineage>
</organism>
<dbReference type="PANTHER" id="PTHR24221">
    <property type="entry name" value="ATP-BINDING CASSETTE SUB-FAMILY B"/>
    <property type="match status" value="1"/>
</dbReference>
<evidence type="ECO:0000256" key="2">
    <source>
        <dbReference type="ARBA" id="ARBA00022475"/>
    </source>
</evidence>
<dbReference type="PROSITE" id="PS50929">
    <property type="entry name" value="ABC_TM1F"/>
    <property type="match status" value="1"/>
</dbReference>
<dbReference type="GO" id="GO:0005886">
    <property type="term" value="C:plasma membrane"/>
    <property type="evidence" value="ECO:0007669"/>
    <property type="project" value="UniProtKB-SubCell"/>
</dbReference>
<evidence type="ECO:0000256" key="7">
    <source>
        <dbReference type="ARBA" id="ARBA00023136"/>
    </source>
</evidence>
<keyword evidence="5" id="KW-0067">ATP-binding</keyword>
<feature type="transmembrane region" description="Helical" evidence="8">
    <location>
        <begin position="142"/>
        <end position="161"/>
    </location>
</feature>